<dbReference type="SUPFAM" id="SSF51717">
    <property type="entry name" value="Dihydropteroate synthetase-like"/>
    <property type="match status" value="1"/>
</dbReference>
<dbReference type="Proteomes" id="UP000317178">
    <property type="component" value="Chromosome"/>
</dbReference>
<dbReference type="EMBL" id="CP036281">
    <property type="protein sequence ID" value="QDU79889.1"/>
    <property type="molecule type" value="Genomic_DNA"/>
</dbReference>
<dbReference type="OrthoDB" id="4029442at2"/>
<accession>A0A518CKZ4</accession>
<reference evidence="2 3" key="1">
    <citation type="submission" date="2019-02" db="EMBL/GenBank/DDBJ databases">
        <title>Deep-cultivation of Planctomycetes and their phenomic and genomic characterization uncovers novel biology.</title>
        <authorList>
            <person name="Wiegand S."/>
            <person name="Jogler M."/>
            <person name="Boedeker C."/>
            <person name="Pinto D."/>
            <person name="Vollmers J."/>
            <person name="Rivas-Marin E."/>
            <person name="Kohn T."/>
            <person name="Peeters S.H."/>
            <person name="Heuer A."/>
            <person name="Rast P."/>
            <person name="Oberbeckmann S."/>
            <person name="Bunk B."/>
            <person name="Jeske O."/>
            <person name="Meyerdierks A."/>
            <person name="Storesund J.E."/>
            <person name="Kallscheuer N."/>
            <person name="Luecker S."/>
            <person name="Lage O.M."/>
            <person name="Pohl T."/>
            <person name="Merkel B.J."/>
            <person name="Hornburger P."/>
            <person name="Mueller R.-W."/>
            <person name="Bruemmer F."/>
            <person name="Labrenz M."/>
            <person name="Spormann A.M."/>
            <person name="Op den Camp H."/>
            <person name="Overmann J."/>
            <person name="Amann R."/>
            <person name="Jetten M.S.M."/>
            <person name="Mascher T."/>
            <person name="Medema M.H."/>
            <person name="Devos D.P."/>
            <person name="Kaster A.-K."/>
            <person name="Ovreas L."/>
            <person name="Rohde M."/>
            <person name="Galperin M.Y."/>
            <person name="Jogler C."/>
        </authorList>
    </citation>
    <scope>NUCLEOTIDE SEQUENCE [LARGE SCALE GENOMIC DNA]</scope>
    <source>
        <strain evidence="2 3">Pla110</strain>
    </source>
</reference>
<evidence type="ECO:0000313" key="3">
    <source>
        <dbReference type="Proteomes" id="UP000317178"/>
    </source>
</evidence>
<evidence type="ECO:0000259" key="1">
    <source>
        <dbReference type="PROSITE" id="PS50972"/>
    </source>
</evidence>
<dbReference type="Pfam" id="PF20123">
    <property type="entry name" value="DUF6513"/>
    <property type="match status" value="1"/>
</dbReference>
<dbReference type="Pfam" id="PF14251">
    <property type="entry name" value="PterinBD-DUF4346"/>
    <property type="match status" value="1"/>
</dbReference>
<keyword evidence="3" id="KW-1185">Reference proteome</keyword>
<dbReference type="InterPro" id="IPR011005">
    <property type="entry name" value="Dihydropteroate_synth-like_sf"/>
</dbReference>
<dbReference type="RefSeq" id="WP_144994853.1">
    <property type="nucleotide sequence ID" value="NZ_CP036281.1"/>
</dbReference>
<proteinExistence type="predicted"/>
<name>A0A518CKZ4_9PLAN</name>
<dbReference type="AlphaFoldDB" id="A0A518CKZ4"/>
<dbReference type="PROSITE" id="PS50972">
    <property type="entry name" value="PTERIN_BINDING"/>
    <property type="match status" value="1"/>
</dbReference>
<feature type="domain" description="Pterin-binding" evidence="1">
    <location>
        <begin position="109"/>
        <end position="342"/>
    </location>
</feature>
<organism evidence="2 3">
    <name type="scientific">Polystyrenella longa</name>
    <dbReference type="NCBI Taxonomy" id="2528007"/>
    <lineage>
        <taxon>Bacteria</taxon>
        <taxon>Pseudomonadati</taxon>
        <taxon>Planctomycetota</taxon>
        <taxon>Planctomycetia</taxon>
        <taxon>Planctomycetales</taxon>
        <taxon>Planctomycetaceae</taxon>
        <taxon>Polystyrenella</taxon>
    </lineage>
</organism>
<dbReference type="InterPro" id="IPR000489">
    <property type="entry name" value="Pterin-binding_dom"/>
</dbReference>
<dbReference type="GO" id="GO:0042558">
    <property type="term" value="P:pteridine-containing compound metabolic process"/>
    <property type="evidence" value="ECO:0007669"/>
    <property type="project" value="InterPro"/>
</dbReference>
<sequence>MPVETDSSARILFLTGRLAEPALRDLLPQLAKQHQFEYEIEVLGISVAALMHTDWVARKLSQSEHRDPISPERYQKVVLPGWCQGSLDGLAGEYDLPFERGPKDMYDLPLFFGASQKEPPDLSQYSIDIIAEINHAPRMTDREILQLAGRYRDSGADLIDVGCIPGESWSRVGEVTRMLVAEGFRVSIDSFDQREVSDAVEQGAELVLSCNQTNIAWAKMLGAELVAIPDRPDDLNSLERTVEELDAQGTPYRIDPILEPISFGFTASLARYYEVRRKWPDKAMMMGIGNLTELSEVDSAGVNFLLAGICQELQVESVLTTEVINWCRTAVKEFDHARRLMHYCFARKTLPKHLDSNLVMLRDARLKERGAETLEQMQAQIRDPNFRIFAERGELHLLNRDGYWHGSDPYELFDQITAASGEMDSSHAFYIGYELSKAVTALTLGKEYRQDQALSWGFLTVPEVSAHERRRHQKQNPSPPI</sequence>
<dbReference type="KEGG" id="plon:Pla110_16090"/>
<evidence type="ECO:0000313" key="2">
    <source>
        <dbReference type="EMBL" id="QDU79889.1"/>
    </source>
</evidence>
<protein>
    <recommendedName>
        <fullName evidence="1">Pterin-binding domain-containing protein</fullName>
    </recommendedName>
</protein>
<dbReference type="InterPro" id="IPR025595">
    <property type="entry name" value="PterinBD-DUF4346"/>
</dbReference>
<gene>
    <name evidence="2" type="ORF">Pla110_16090</name>
</gene>
<dbReference type="InterPro" id="IPR045406">
    <property type="entry name" value="DUF6513"/>
</dbReference>